<name>A0ABT9S9F9_9BURK</name>
<dbReference type="InterPro" id="IPR032710">
    <property type="entry name" value="NTF2-like_dom_sf"/>
</dbReference>
<reference evidence="1 2" key="1">
    <citation type="submission" date="2023-07" db="EMBL/GenBank/DDBJ databases">
        <title>Sorghum-associated microbial communities from plants grown in Nebraska, USA.</title>
        <authorList>
            <person name="Schachtman D."/>
        </authorList>
    </citation>
    <scope>NUCLEOTIDE SEQUENCE [LARGE SCALE GENOMIC DNA]</scope>
    <source>
        <strain evidence="1 2">DS1607</strain>
    </source>
</reference>
<evidence type="ECO:0000313" key="2">
    <source>
        <dbReference type="Proteomes" id="UP001226867"/>
    </source>
</evidence>
<evidence type="ECO:0000313" key="1">
    <source>
        <dbReference type="EMBL" id="MDP9900996.1"/>
    </source>
</evidence>
<protein>
    <submittedName>
        <fullName evidence="1">Steroid delta-isomerase-like uncharacterized protein</fullName>
    </submittedName>
</protein>
<dbReference type="EMBL" id="JAUSRO010000010">
    <property type="protein sequence ID" value="MDP9900996.1"/>
    <property type="molecule type" value="Genomic_DNA"/>
</dbReference>
<dbReference type="PANTHER" id="PTHR38436">
    <property type="entry name" value="POLYKETIDE CYCLASE SNOAL-LIKE DOMAIN"/>
    <property type="match status" value="1"/>
</dbReference>
<accession>A0ABT9S9F9</accession>
<dbReference type="InterPro" id="IPR009959">
    <property type="entry name" value="Cyclase_SnoaL-like"/>
</dbReference>
<dbReference type="SUPFAM" id="SSF54427">
    <property type="entry name" value="NTF2-like"/>
    <property type="match status" value="1"/>
</dbReference>
<gene>
    <name evidence="1" type="ORF">J2W36_003262</name>
</gene>
<dbReference type="Gene3D" id="3.10.450.50">
    <property type="match status" value="1"/>
</dbReference>
<comment type="caution">
    <text evidence="1">The sequence shown here is derived from an EMBL/GenBank/DDBJ whole genome shotgun (WGS) entry which is preliminary data.</text>
</comment>
<keyword evidence="2" id="KW-1185">Reference proteome</keyword>
<dbReference type="RefSeq" id="WP_307690785.1">
    <property type="nucleotide sequence ID" value="NZ_JAUSRO010000010.1"/>
</dbReference>
<organism evidence="1 2">
    <name type="scientific">Variovorax ginsengisoli</name>
    <dbReference type="NCBI Taxonomy" id="363844"/>
    <lineage>
        <taxon>Bacteria</taxon>
        <taxon>Pseudomonadati</taxon>
        <taxon>Pseudomonadota</taxon>
        <taxon>Betaproteobacteria</taxon>
        <taxon>Burkholderiales</taxon>
        <taxon>Comamonadaceae</taxon>
        <taxon>Variovorax</taxon>
    </lineage>
</organism>
<dbReference type="PANTHER" id="PTHR38436:SF1">
    <property type="entry name" value="ESTER CYCLASE"/>
    <property type="match status" value="1"/>
</dbReference>
<sequence>MQTPQVIPYGQPGFMAAYGEVWSSGDAALLATYFSEDGRYVESSYQHSYDGRQEIMRFSKFMHAFSSELKIEYLSECGTADGFALEWLWSGLADGPIRIDGVVYPVANKRYEIPGVAICRANARGEISYHRDYYDLLTLMRQLGIAKPAA</sequence>
<dbReference type="Proteomes" id="UP001226867">
    <property type="component" value="Unassembled WGS sequence"/>
</dbReference>
<proteinExistence type="predicted"/>
<dbReference type="Pfam" id="PF07366">
    <property type="entry name" value="SnoaL"/>
    <property type="match status" value="1"/>
</dbReference>